<dbReference type="PANTHER" id="PTHR37422:SF21">
    <property type="entry name" value="EXOQ-LIKE PROTEIN"/>
    <property type="match status" value="1"/>
</dbReference>
<feature type="transmembrane region" description="Helical" evidence="5">
    <location>
        <begin position="342"/>
        <end position="361"/>
    </location>
</feature>
<dbReference type="EMBL" id="LAPV01000076">
    <property type="protein sequence ID" value="KKC33830.1"/>
    <property type="molecule type" value="Genomic_DNA"/>
</dbReference>
<keyword evidence="4 5" id="KW-0472">Membrane</keyword>
<name>A0A0F5PYZ2_9HYPH</name>
<feature type="transmembrane region" description="Helical" evidence="5">
    <location>
        <begin position="133"/>
        <end position="154"/>
    </location>
</feature>
<keyword evidence="9" id="KW-1185">Reference proteome</keyword>
<evidence type="ECO:0000256" key="4">
    <source>
        <dbReference type="ARBA" id="ARBA00023136"/>
    </source>
</evidence>
<feature type="transmembrane region" description="Helical" evidence="5">
    <location>
        <begin position="406"/>
        <end position="426"/>
    </location>
</feature>
<reference evidence="8 10" key="2">
    <citation type="submission" date="2016-10" db="EMBL/GenBank/DDBJ databases">
        <authorList>
            <person name="de Groot N.N."/>
        </authorList>
    </citation>
    <scope>NUCLEOTIDE SEQUENCE [LARGE SCALE GENOMIC DNA]</scope>
    <source>
        <strain evidence="8 10">CGMCC 1.10210</strain>
    </source>
</reference>
<organism evidence="8 10">
    <name type="scientific">Devosia psychrophila</name>
    <dbReference type="NCBI Taxonomy" id="728005"/>
    <lineage>
        <taxon>Bacteria</taxon>
        <taxon>Pseudomonadati</taxon>
        <taxon>Pseudomonadota</taxon>
        <taxon>Alphaproteobacteria</taxon>
        <taxon>Hyphomicrobiales</taxon>
        <taxon>Devosiaceae</taxon>
        <taxon>Devosia</taxon>
    </lineage>
</organism>
<keyword evidence="3 5" id="KW-1133">Transmembrane helix</keyword>
<evidence type="ECO:0000313" key="9">
    <source>
        <dbReference type="Proteomes" id="UP000033519"/>
    </source>
</evidence>
<evidence type="ECO:0000256" key="5">
    <source>
        <dbReference type="SAM" id="Phobius"/>
    </source>
</evidence>
<evidence type="ECO:0000313" key="10">
    <source>
        <dbReference type="Proteomes" id="UP000182258"/>
    </source>
</evidence>
<evidence type="ECO:0000313" key="7">
    <source>
        <dbReference type="EMBL" id="KKC33830.1"/>
    </source>
</evidence>
<sequence>MLEVNRQALDNKSDWFGWLLFIVVFAYFWIGTGPFPSPNDTLILSTYGDSSNQINQLIVIAMTMTVLAALFMNPAGRLILRAYWLPAAILVWLLLIIPLSDSPDSALRRTVYAALVCICSSAILLLPRDRNQFTTLIGYCLLFALGLSMLGVLLRPDLAIHQSTDASEQALAGDWRGHFGHKNTAAAAAAFAFFFALYLRKNKKLWVGNGLLLLSGIFILNAGGKTSLAIVPAVLLIAWLFERLGGLRLPFVLFSVSAFNIVVVSSATSQPVRDFIGALGIDPTFTDRASIWQLALSAIAERPFWGYGFQSFWQTDALANGNSSAATWAVTAANAHNGYLDLMLSGGFPLLILAVIWLVILPSQHASKALRLNNDLTLTRLFIRIWLFALFLATLESPFFANSGPIWFTILIAIFGLQLQAQARLVSEPTPQDITALQVR</sequence>
<evidence type="ECO:0000256" key="2">
    <source>
        <dbReference type="ARBA" id="ARBA00022692"/>
    </source>
</evidence>
<feature type="transmembrane region" description="Helical" evidence="5">
    <location>
        <begin position="381"/>
        <end position="400"/>
    </location>
</feature>
<dbReference type="Proteomes" id="UP000182258">
    <property type="component" value="Unassembled WGS sequence"/>
</dbReference>
<dbReference type="InterPro" id="IPR007016">
    <property type="entry name" value="O-antigen_ligase-rel_domated"/>
</dbReference>
<evidence type="ECO:0000256" key="1">
    <source>
        <dbReference type="ARBA" id="ARBA00004141"/>
    </source>
</evidence>
<protein>
    <submittedName>
        <fullName evidence="8">O-antigen ligase</fullName>
    </submittedName>
    <submittedName>
        <fullName evidence="7">Polymerase</fullName>
    </submittedName>
</protein>
<reference evidence="7 9" key="1">
    <citation type="submission" date="2015-03" db="EMBL/GenBank/DDBJ databases">
        <authorList>
            <person name="Lepp D."/>
            <person name="Hassan Y.I."/>
            <person name="Li X.-Z."/>
            <person name="Zhou T."/>
        </authorList>
    </citation>
    <scope>NUCLEOTIDE SEQUENCE [LARGE SCALE GENOMIC DNA]</scope>
    <source>
        <strain evidence="7 9">Cr7-05</strain>
    </source>
</reference>
<dbReference type="Proteomes" id="UP000033519">
    <property type="component" value="Unassembled WGS sequence"/>
</dbReference>
<dbReference type="OrthoDB" id="4391260at2"/>
<comment type="subcellular location">
    <subcellularLocation>
        <location evidence="1">Membrane</location>
        <topology evidence="1">Multi-pass membrane protein</topology>
    </subcellularLocation>
</comment>
<dbReference type="EMBL" id="FOMB01000048">
    <property type="protein sequence ID" value="SFD37810.1"/>
    <property type="molecule type" value="Genomic_DNA"/>
</dbReference>
<dbReference type="GO" id="GO:0016020">
    <property type="term" value="C:membrane"/>
    <property type="evidence" value="ECO:0007669"/>
    <property type="project" value="UniProtKB-SubCell"/>
</dbReference>
<feature type="transmembrane region" description="Helical" evidence="5">
    <location>
        <begin position="183"/>
        <end position="199"/>
    </location>
</feature>
<gene>
    <name evidence="8" type="ORF">SAMN04488059_1485</name>
    <name evidence="7" type="ORF">WH91_06730</name>
</gene>
<proteinExistence type="predicted"/>
<feature type="transmembrane region" description="Helical" evidence="5">
    <location>
        <begin position="83"/>
        <end position="100"/>
    </location>
</feature>
<feature type="domain" description="O-antigen ligase-related" evidence="6">
    <location>
        <begin position="212"/>
        <end position="354"/>
    </location>
</feature>
<accession>A0A0F5PYZ2</accession>
<dbReference type="PATRIC" id="fig|728005.3.peg.3789"/>
<dbReference type="InterPro" id="IPR051533">
    <property type="entry name" value="WaaL-like"/>
</dbReference>
<dbReference type="GO" id="GO:0016874">
    <property type="term" value="F:ligase activity"/>
    <property type="evidence" value="ECO:0007669"/>
    <property type="project" value="UniProtKB-KW"/>
</dbReference>
<feature type="transmembrane region" description="Helical" evidence="5">
    <location>
        <begin position="106"/>
        <end position="126"/>
    </location>
</feature>
<dbReference type="AlphaFoldDB" id="A0A0F5PYZ2"/>
<dbReference type="Pfam" id="PF04932">
    <property type="entry name" value="Wzy_C"/>
    <property type="match status" value="1"/>
</dbReference>
<feature type="transmembrane region" description="Helical" evidence="5">
    <location>
        <begin position="53"/>
        <end position="71"/>
    </location>
</feature>
<feature type="transmembrane region" description="Helical" evidence="5">
    <location>
        <begin position="211"/>
        <end position="241"/>
    </location>
</feature>
<dbReference type="PANTHER" id="PTHR37422">
    <property type="entry name" value="TEICHURONIC ACID BIOSYNTHESIS PROTEIN TUAE"/>
    <property type="match status" value="1"/>
</dbReference>
<dbReference type="STRING" id="728005.SAMN04488059_1485"/>
<evidence type="ECO:0000313" key="8">
    <source>
        <dbReference type="EMBL" id="SFD37810.1"/>
    </source>
</evidence>
<keyword evidence="8" id="KW-0436">Ligase</keyword>
<evidence type="ECO:0000259" key="6">
    <source>
        <dbReference type="Pfam" id="PF04932"/>
    </source>
</evidence>
<dbReference type="RefSeq" id="WP_046170223.1">
    <property type="nucleotide sequence ID" value="NZ_FOMB01000048.1"/>
</dbReference>
<keyword evidence="2 5" id="KW-0812">Transmembrane</keyword>
<evidence type="ECO:0000256" key="3">
    <source>
        <dbReference type="ARBA" id="ARBA00022989"/>
    </source>
</evidence>
<feature type="transmembrane region" description="Helical" evidence="5">
    <location>
        <begin position="15"/>
        <end position="33"/>
    </location>
</feature>